<protein>
    <submittedName>
        <fullName evidence="3">Glycoside hydrolase family 15 protein</fullName>
    </submittedName>
</protein>
<proteinExistence type="predicted"/>
<gene>
    <name evidence="3" type="ORF">HH214_21255</name>
</gene>
<dbReference type="PANTHER" id="PTHR31616">
    <property type="entry name" value="TREHALASE"/>
    <property type="match status" value="1"/>
</dbReference>
<dbReference type="GO" id="GO:0005975">
    <property type="term" value="P:carbohydrate metabolic process"/>
    <property type="evidence" value="ECO:0007669"/>
    <property type="project" value="InterPro"/>
</dbReference>
<evidence type="ECO:0000259" key="2">
    <source>
        <dbReference type="Pfam" id="PF19291"/>
    </source>
</evidence>
<keyword evidence="3" id="KW-0378">Hydrolase</keyword>
<dbReference type="InterPro" id="IPR012341">
    <property type="entry name" value="6hp_glycosidase-like_sf"/>
</dbReference>
<dbReference type="EMBL" id="CP051682">
    <property type="protein sequence ID" value="QJD98224.1"/>
    <property type="molecule type" value="Genomic_DNA"/>
</dbReference>
<evidence type="ECO:0000313" key="3">
    <source>
        <dbReference type="EMBL" id="QJD98224.1"/>
    </source>
</evidence>
<reference evidence="3 4" key="1">
    <citation type="submission" date="2020-04" db="EMBL/GenBank/DDBJ databases">
        <title>Genome sequencing of novel species.</title>
        <authorList>
            <person name="Heo J."/>
            <person name="Kim S.-J."/>
            <person name="Kim J.-S."/>
            <person name="Hong S.-B."/>
            <person name="Kwon S.-W."/>
        </authorList>
    </citation>
    <scope>NUCLEOTIDE SEQUENCE [LARGE SCALE GENOMIC DNA]</scope>
    <source>
        <strain evidence="3 4">F39-2</strain>
    </source>
</reference>
<feature type="domain" description="GH15-like" evidence="1">
    <location>
        <begin position="234"/>
        <end position="594"/>
    </location>
</feature>
<keyword evidence="4" id="KW-1185">Reference proteome</keyword>
<feature type="domain" description="Trehalase-like N-terminal" evidence="2">
    <location>
        <begin position="9"/>
        <end position="198"/>
    </location>
</feature>
<evidence type="ECO:0000313" key="4">
    <source>
        <dbReference type="Proteomes" id="UP000503278"/>
    </source>
</evidence>
<dbReference type="InterPro" id="IPR011613">
    <property type="entry name" value="GH15-like"/>
</dbReference>
<sequence>MQHQFRPYQPIENYGIIGDLKTVALVSLNGSIDFMSFPRFDSPTIFASMLDAQQGGYFGIEPQMSDFKSKQMYLPGTAILLTRFFSDAGIAEIIDFMPLNVDDKDCTSTIVRKVIAIRGSITFKMHCSPRFKYAQNEHKSELKGDQIIFTAQNDGNAKLRLIADVPLQIVDEDGYAEFTIHESNTVHIVLESVEVGQEDAFKGIGYYAKHAYEQTILGWRKWVSKSTYRGRWGELIFRSAITLKLLTSHQFGSVVAAATFGLPEAIGGNRNWDYRYTWIRDAAFTMYAFLRLGFYEEATDFLQWILKVSKESKLQLIYGIDGHTDLHEKELEHLDGYKGSKPVRIGNAARDQLQIDIYGELIDTIYIYNKSYKPITYEFWSVVSQFVEVVIESWRLPDHGIWEIRNDKKEFLHTRLMCWVAMDRAIKIAEHRSFPFPEMDWKNTRDEIYNDIYHNFWNENLKAWVQYKGANVVDASALLMPLLHFIAPNEPRWLSTMEVIDQKLRLDVLIYRYQNSIEKIDGLEGEEGTFNMCSFWFIEALAKSGQIDRAIENFEKMRGYANHLGLFSEELSRSGEHLGNFPQAFTHLALISAALEVDKQVGRLL</sequence>
<organism evidence="3 4">
    <name type="scientific">Mucilaginibacter robiniae</name>
    <dbReference type="NCBI Taxonomy" id="2728022"/>
    <lineage>
        <taxon>Bacteria</taxon>
        <taxon>Pseudomonadati</taxon>
        <taxon>Bacteroidota</taxon>
        <taxon>Sphingobacteriia</taxon>
        <taxon>Sphingobacteriales</taxon>
        <taxon>Sphingobacteriaceae</taxon>
        <taxon>Mucilaginibacter</taxon>
    </lineage>
</organism>
<dbReference type="KEGG" id="mrob:HH214_21255"/>
<dbReference type="InterPro" id="IPR045582">
    <property type="entry name" value="Trehalase-like_N"/>
</dbReference>
<dbReference type="GO" id="GO:0004553">
    <property type="term" value="F:hydrolase activity, hydrolyzing O-glycosyl compounds"/>
    <property type="evidence" value="ECO:0007669"/>
    <property type="project" value="TreeGrafter"/>
</dbReference>
<dbReference type="AlphaFoldDB" id="A0A7L5E8N7"/>
<dbReference type="Proteomes" id="UP000503278">
    <property type="component" value="Chromosome"/>
</dbReference>
<dbReference type="Pfam" id="PF19291">
    <property type="entry name" value="TREH_N"/>
    <property type="match status" value="1"/>
</dbReference>
<dbReference type="RefSeq" id="WP_169610966.1">
    <property type="nucleotide sequence ID" value="NZ_CP051682.1"/>
</dbReference>
<name>A0A7L5E8N7_9SPHI</name>
<evidence type="ECO:0000259" key="1">
    <source>
        <dbReference type="Pfam" id="PF00723"/>
    </source>
</evidence>
<dbReference type="Pfam" id="PF00723">
    <property type="entry name" value="Glyco_hydro_15"/>
    <property type="match status" value="1"/>
</dbReference>
<accession>A0A7L5E8N7</accession>
<dbReference type="Gene3D" id="1.50.10.10">
    <property type="match status" value="1"/>
</dbReference>
<dbReference type="PANTHER" id="PTHR31616:SF0">
    <property type="entry name" value="GLUCAN 1,4-ALPHA-GLUCOSIDASE"/>
    <property type="match status" value="1"/>
</dbReference>
<dbReference type="SUPFAM" id="SSF48208">
    <property type="entry name" value="Six-hairpin glycosidases"/>
    <property type="match status" value="1"/>
</dbReference>
<dbReference type="InterPro" id="IPR008928">
    <property type="entry name" value="6-hairpin_glycosidase_sf"/>
</dbReference>